<sequence>MSQGMVWTKGVVVWVAVGEKLPTTSRFRLFLGVAQEMYSQRGRRIFDARLLTGPQQPVTLQQNGT</sequence>
<reference evidence="1" key="1">
    <citation type="submission" date="2011-08" db="EMBL/GenBank/DDBJ databases">
        <title>Complete sequence of chromosome of Streptomyces violaceusniger Tu 4113.</title>
        <authorList>
            <consortium name="US DOE Joint Genome Institute"/>
            <person name="Lucas S."/>
            <person name="Han J."/>
            <person name="Lapidus A."/>
            <person name="Cheng J.-F."/>
            <person name="Goodwin L."/>
            <person name="Pitluck S."/>
            <person name="Peters L."/>
            <person name="Ivanova N."/>
            <person name="Daligault H."/>
            <person name="Detter J.C."/>
            <person name="Han C."/>
            <person name="Tapia R."/>
            <person name="Land M."/>
            <person name="Hauser L."/>
            <person name="Kyrpides N."/>
            <person name="Ivanova N."/>
            <person name="Pagani I."/>
            <person name="Hagen A."/>
            <person name="Katz L."/>
            <person name="Fiedler H.-P."/>
            <person name="Keasling J."/>
            <person name="Fortman J."/>
            <person name="Woyke T."/>
        </authorList>
    </citation>
    <scope>NUCLEOTIDE SEQUENCE [LARGE SCALE GENOMIC DNA]</scope>
    <source>
        <strain evidence="1">Tu 4113</strain>
    </source>
</reference>
<name>G2NZD6_STRV4</name>
<evidence type="ECO:0000313" key="1">
    <source>
        <dbReference type="EMBL" id="AEM83405.1"/>
    </source>
</evidence>
<accession>G2NZD6</accession>
<evidence type="ECO:0000313" key="2">
    <source>
        <dbReference type="Proteomes" id="UP000008703"/>
    </source>
</evidence>
<dbReference type="HOGENOM" id="CLU_2848160_0_0_11"/>
<gene>
    <name evidence="1" type="ORF">Strvi_3741</name>
</gene>
<keyword evidence="2" id="KW-1185">Reference proteome</keyword>
<dbReference type="AlphaFoldDB" id="G2NZD6"/>
<dbReference type="KEGG" id="svl:Strvi_3741"/>
<dbReference type="Proteomes" id="UP000008703">
    <property type="component" value="Chromosome"/>
</dbReference>
<protein>
    <submittedName>
        <fullName evidence="1">Uncharacterized protein</fullName>
    </submittedName>
</protein>
<dbReference type="EMBL" id="CP002994">
    <property type="protein sequence ID" value="AEM83405.1"/>
    <property type="molecule type" value="Genomic_DNA"/>
</dbReference>
<proteinExistence type="predicted"/>
<organism evidence="1 2">
    <name type="scientific">Streptomyces violaceusniger (strain Tu 4113)</name>
    <dbReference type="NCBI Taxonomy" id="653045"/>
    <lineage>
        <taxon>Bacteria</taxon>
        <taxon>Bacillati</taxon>
        <taxon>Actinomycetota</taxon>
        <taxon>Actinomycetes</taxon>
        <taxon>Kitasatosporales</taxon>
        <taxon>Streptomycetaceae</taxon>
        <taxon>Streptomyces</taxon>
        <taxon>Streptomyces violaceusniger group</taxon>
    </lineage>
</organism>